<keyword evidence="3" id="KW-0418">Kinase</keyword>
<dbReference type="RefSeq" id="WP_052000470.1">
    <property type="nucleotide sequence ID" value="NZ_BAVS01000009.1"/>
</dbReference>
<accession>W4VJW0</accession>
<dbReference type="Gene3D" id="3.30.565.10">
    <property type="entry name" value="Histidine kinase-like ATPase, C-terminal domain"/>
    <property type="match status" value="1"/>
</dbReference>
<dbReference type="InterPro" id="IPR036890">
    <property type="entry name" value="HATPase_C_sf"/>
</dbReference>
<gene>
    <name evidence="3" type="ORF">JCM21714_2151</name>
</gene>
<dbReference type="PANTHER" id="PTHR34220">
    <property type="entry name" value="SENSOR HISTIDINE KINASE YPDA"/>
    <property type="match status" value="1"/>
</dbReference>
<reference evidence="3 4" key="1">
    <citation type="journal article" date="2014" name="Genome Announc.">
        <title>Draft Genome Sequence of the Boron-Tolerant and Moderately Halotolerant Bacterium Gracilibacillus boraciitolerans JCM 21714T.</title>
        <authorList>
            <person name="Ahmed I."/>
            <person name="Oshima K."/>
            <person name="Suda W."/>
            <person name="Kitamura K."/>
            <person name="Iida T."/>
            <person name="Ohmori Y."/>
            <person name="Fujiwara T."/>
            <person name="Hattori M."/>
            <person name="Ohkuma M."/>
        </authorList>
    </citation>
    <scope>NUCLEOTIDE SEQUENCE [LARGE SCALE GENOMIC DNA]</scope>
    <source>
        <strain evidence="3 4">JCM 21714</strain>
    </source>
</reference>
<keyword evidence="4" id="KW-1185">Reference proteome</keyword>
<evidence type="ECO:0000259" key="1">
    <source>
        <dbReference type="Pfam" id="PF02518"/>
    </source>
</evidence>
<dbReference type="AlphaFoldDB" id="W4VJW0"/>
<dbReference type="Pfam" id="PF06580">
    <property type="entry name" value="His_kinase"/>
    <property type="match status" value="1"/>
</dbReference>
<dbReference type="Pfam" id="PF02518">
    <property type="entry name" value="HATPase_c"/>
    <property type="match status" value="1"/>
</dbReference>
<evidence type="ECO:0000313" key="3">
    <source>
        <dbReference type="EMBL" id="GAE93113.1"/>
    </source>
</evidence>
<dbReference type="GO" id="GO:0016020">
    <property type="term" value="C:membrane"/>
    <property type="evidence" value="ECO:0007669"/>
    <property type="project" value="InterPro"/>
</dbReference>
<dbReference type="STRING" id="1298598.JCM21714_2151"/>
<comment type="caution">
    <text evidence="3">The sequence shown here is derived from an EMBL/GenBank/DDBJ whole genome shotgun (WGS) entry which is preliminary data.</text>
</comment>
<dbReference type="InterPro" id="IPR010559">
    <property type="entry name" value="Sig_transdc_His_kin_internal"/>
</dbReference>
<dbReference type="OrthoDB" id="759642at2"/>
<sequence>MYSLAKLKDYELIKELTLSLIKYFQFVFRNKSTFVSLKDEVGHTTNYLKIQELRYLNQFSYTIIVPTYLEDTRIPPLLILTFVENAVKHAVSLDEEIQINVEVKIIEKKDAPPFLNINIVDTGVGFSEELLTKLNSHQTIVNEQGEHTGIWNIDRRLTLLYDGHAYLEFRNNQPSGAIVEVFIPLS</sequence>
<dbReference type="InterPro" id="IPR003594">
    <property type="entry name" value="HATPase_dom"/>
</dbReference>
<dbReference type="PANTHER" id="PTHR34220:SF7">
    <property type="entry name" value="SENSOR HISTIDINE KINASE YPDA"/>
    <property type="match status" value="1"/>
</dbReference>
<evidence type="ECO:0000259" key="2">
    <source>
        <dbReference type="Pfam" id="PF06580"/>
    </source>
</evidence>
<dbReference type="InterPro" id="IPR050640">
    <property type="entry name" value="Bact_2-comp_sensor_kinase"/>
</dbReference>
<feature type="domain" description="Signal transduction histidine kinase internal region" evidence="2">
    <location>
        <begin position="2"/>
        <end position="58"/>
    </location>
</feature>
<protein>
    <submittedName>
        <fullName evidence="3">Two-component sensor histidine kinase</fullName>
    </submittedName>
</protein>
<name>W4VJW0_9BACI</name>
<dbReference type="SUPFAM" id="SSF55874">
    <property type="entry name" value="ATPase domain of HSP90 chaperone/DNA topoisomerase II/histidine kinase"/>
    <property type="match status" value="1"/>
</dbReference>
<proteinExistence type="predicted"/>
<dbReference type="eggNOG" id="COG2972">
    <property type="taxonomic scope" value="Bacteria"/>
</dbReference>
<evidence type="ECO:0000313" key="4">
    <source>
        <dbReference type="Proteomes" id="UP000019102"/>
    </source>
</evidence>
<dbReference type="EMBL" id="BAVS01000009">
    <property type="protein sequence ID" value="GAE93113.1"/>
    <property type="molecule type" value="Genomic_DNA"/>
</dbReference>
<dbReference type="Proteomes" id="UP000019102">
    <property type="component" value="Unassembled WGS sequence"/>
</dbReference>
<dbReference type="GO" id="GO:0000155">
    <property type="term" value="F:phosphorelay sensor kinase activity"/>
    <property type="evidence" value="ECO:0007669"/>
    <property type="project" value="InterPro"/>
</dbReference>
<organism evidence="3 4">
    <name type="scientific">Gracilibacillus boraciitolerans JCM 21714</name>
    <dbReference type="NCBI Taxonomy" id="1298598"/>
    <lineage>
        <taxon>Bacteria</taxon>
        <taxon>Bacillati</taxon>
        <taxon>Bacillota</taxon>
        <taxon>Bacilli</taxon>
        <taxon>Bacillales</taxon>
        <taxon>Bacillaceae</taxon>
        <taxon>Gracilibacillus</taxon>
    </lineage>
</organism>
<keyword evidence="3" id="KW-0808">Transferase</keyword>
<feature type="domain" description="Histidine kinase/HSP90-like ATPase" evidence="1">
    <location>
        <begin position="78"/>
        <end position="185"/>
    </location>
</feature>